<evidence type="ECO:0000313" key="3">
    <source>
        <dbReference type="Proteomes" id="UP000838878"/>
    </source>
</evidence>
<dbReference type="Proteomes" id="UP000838878">
    <property type="component" value="Chromosome 8"/>
</dbReference>
<feature type="compositionally biased region" description="Basic residues" evidence="1">
    <location>
        <begin position="248"/>
        <end position="259"/>
    </location>
</feature>
<evidence type="ECO:0000313" key="2">
    <source>
        <dbReference type="EMBL" id="CAH0730257.1"/>
    </source>
</evidence>
<proteinExistence type="predicted"/>
<feature type="region of interest" description="Disordered" evidence="1">
    <location>
        <begin position="232"/>
        <end position="268"/>
    </location>
</feature>
<feature type="non-terminal residue" evidence="2">
    <location>
        <position position="494"/>
    </location>
</feature>
<name>A0A8J9W9Q4_9NEOP</name>
<dbReference type="OrthoDB" id="8055291at2759"/>
<dbReference type="AlphaFoldDB" id="A0A8J9W9Q4"/>
<evidence type="ECO:0000256" key="1">
    <source>
        <dbReference type="SAM" id="MobiDB-lite"/>
    </source>
</evidence>
<keyword evidence="3" id="KW-1185">Reference proteome</keyword>
<organism evidence="2 3">
    <name type="scientific">Brenthis ino</name>
    <name type="common">lesser marbled fritillary</name>
    <dbReference type="NCBI Taxonomy" id="405034"/>
    <lineage>
        <taxon>Eukaryota</taxon>
        <taxon>Metazoa</taxon>
        <taxon>Ecdysozoa</taxon>
        <taxon>Arthropoda</taxon>
        <taxon>Hexapoda</taxon>
        <taxon>Insecta</taxon>
        <taxon>Pterygota</taxon>
        <taxon>Neoptera</taxon>
        <taxon>Endopterygota</taxon>
        <taxon>Lepidoptera</taxon>
        <taxon>Glossata</taxon>
        <taxon>Ditrysia</taxon>
        <taxon>Papilionoidea</taxon>
        <taxon>Nymphalidae</taxon>
        <taxon>Heliconiinae</taxon>
        <taxon>Argynnini</taxon>
        <taxon>Brenthis</taxon>
    </lineage>
</organism>
<accession>A0A8J9W9Q4</accession>
<protein>
    <submittedName>
        <fullName evidence="2">Uncharacterized protein</fullName>
    </submittedName>
</protein>
<reference evidence="2" key="1">
    <citation type="submission" date="2021-12" db="EMBL/GenBank/DDBJ databases">
        <authorList>
            <person name="Martin H S."/>
        </authorList>
    </citation>
    <scope>NUCLEOTIDE SEQUENCE</scope>
</reference>
<sequence>MRPMLSSKQAAQQVYHPLGVSHSSVRSRSSQAANFPNPQNNQHLTLPYLTNDPLWLDSFVLDGEKGLAHEEAVKDCKADATGFVELVEQEYAAISNCDRHFSKSVPLSAFAYYNHLIWWYKIALLAQKRGNASHDQRLVAFIEGYDTVVGAGAATYLSGLGDFTDGTGVRHYVTASEPNQDGHFGAIGAENHGAYEKKIAPMVSFHTILAGVVATRRRRERLEWFPEEIEVMIDQQRQPPPPPEPARRAGRARAPRPRRRGDIDPLGQIEGVMEQADAHYDEDEAGGEEEEPPAWLATQNLLGWRPGRPLSKYQSQEILPMIPDTDDVQYQIRRYSLNRNVFEFVYRRLGECARYKIISVPKGTTGSVAQQLAWKPSNPIVSREARFVSGEGKIVSRTMVPTHLVTAARVLCYRTIKAEFGDEDEGDEPDVNPWSCLWFNRYREVPQQGTANRNNTLVDGMRGLYEHMPFASSIENRRDALIEFLNKFKTPVQR</sequence>
<gene>
    <name evidence="2" type="ORF">BINO364_LOCUS15255</name>
</gene>
<dbReference type="EMBL" id="OV170228">
    <property type="protein sequence ID" value="CAH0730257.1"/>
    <property type="molecule type" value="Genomic_DNA"/>
</dbReference>